<feature type="domain" description="AMP-dependent synthetase/ligase" evidence="3">
    <location>
        <begin position="79"/>
        <end position="497"/>
    </location>
</feature>
<evidence type="ECO:0000313" key="5">
    <source>
        <dbReference type="Proteomes" id="UP000807469"/>
    </source>
</evidence>
<proteinExistence type="predicted"/>
<dbReference type="Gene3D" id="3.40.50.12780">
    <property type="entry name" value="N-terminal domain of ligase-like"/>
    <property type="match status" value="1"/>
</dbReference>
<comment type="caution">
    <text evidence="4">The sequence shown here is derived from an EMBL/GenBank/DDBJ whole genome shotgun (WGS) entry which is preliminary data.</text>
</comment>
<dbReference type="PANTHER" id="PTHR43272:SF33">
    <property type="entry name" value="AMP-BINDING DOMAIN-CONTAINING PROTEIN-RELATED"/>
    <property type="match status" value="1"/>
</dbReference>
<dbReference type="InterPro" id="IPR020845">
    <property type="entry name" value="AMP-binding_CS"/>
</dbReference>
<evidence type="ECO:0000313" key="4">
    <source>
        <dbReference type="EMBL" id="KAF9483844.1"/>
    </source>
</evidence>
<evidence type="ECO:0000256" key="2">
    <source>
        <dbReference type="ARBA" id="ARBA00022840"/>
    </source>
</evidence>
<dbReference type="InterPro" id="IPR000873">
    <property type="entry name" value="AMP-dep_synth/lig_dom"/>
</dbReference>
<keyword evidence="1" id="KW-0547">Nucleotide-binding</keyword>
<sequence>MPLVTEKIIPWPAVRPYDKQSVPVPGTKRPGQSAHYRNGVWGLVDENTPNSLVTLDQIFADGMKAGKNRNFLGYRAVVSQNPLKFAPTYTWITYGEVDTRRRYVGSALHMLFQKGELVGGEFQTVGIWSPNRPEWQIIDISLQTYQKVAVSLYDTLGKDSVAYSIEHSHLSIIFATAEHIPTLLKLASSVPMLKVIVCIDTISPDAAKLLREWSKTVGLTFKEFAELEAFGKANPVEPIPAYPELVASICYTSGTTSNPKGVVLTHKNLALATQSNLYGMELPEDAVLMSYLPLAHIYERICELCSIAVGGRIGYFTGDPLRLLEDAQILKPNFFPSVPRVLNRVYQAAMVGGNVPGIKGKLFNKALQTKLANLHATGEVKHAFWDRLVFRKIQAVLGGQIELVTSGSAPISSEVMDFLKVAFACEVAEGYGMTENAATCSKAWPNDPTASGTVGPPQPVNEVKLIDVPTMGYTSEDKPNPRGELCVRGANCFKTYYKDEKNTREAVDEEGWVHTGDVAEIDSAGRIKIVDRVKNIMKLSQGEYVALEKIENLYGSTPIVAQIYVHGDGLQSYLVAIVIPDPVQLAAVAASVTGKRISVEDPAALAASCNDPAVVAHVLATLTKVAKQQDLKGFEMIKRVHLSMNPFSVENNTMTPTMKIRRKDAHNLYKAEIDALYALGEPSSSKL</sequence>
<accession>A0A9P5Z9Z7</accession>
<keyword evidence="2" id="KW-0067">ATP-binding</keyword>
<dbReference type="OrthoDB" id="1700726at2759"/>
<dbReference type="EMBL" id="MU155149">
    <property type="protein sequence ID" value="KAF9483844.1"/>
    <property type="molecule type" value="Genomic_DNA"/>
</dbReference>
<reference evidence="4" key="1">
    <citation type="submission" date="2020-11" db="EMBL/GenBank/DDBJ databases">
        <authorList>
            <consortium name="DOE Joint Genome Institute"/>
            <person name="Ahrendt S."/>
            <person name="Riley R."/>
            <person name="Andreopoulos W."/>
            <person name="Labutti K."/>
            <person name="Pangilinan J."/>
            <person name="Ruiz-Duenas F.J."/>
            <person name="Barrasa J.M."/>
            <person name="Sanchez-Garcia M."/>
            <person name="Camarero S."/>
            <person name="Miyauchi S."/>
            <person name="Serrano A."/>
            <person name="Linde D."/>
            <person name="Babiker R."/>
            <person name="Drula E."/>
            <person name="Ayuso-Fernandez I."/>
            <person name="Pacheco R."/>
            <person name="Padilla G."/>
            <person name="Ferreira P."/>
            <person name="Barriuso J."/>
            <person name="Kellner H."/>
            <person name="Castanera R."/>
            <person name="Alfaro M."/>
            <person name="Ramirez L."/>
            <person name="Pisabarro A.G."/>
            <person name="Kuo A."/>
            <person name="Tritt A."/>
            <person name="Lipzen A."/>
            <person name="He G."/>
            <person name="Yan M."/>
            <person name="Ng V."/>
            <person name="Cullen D."/>
            <person name="Martin F."/>
            <person name="Rosso M.-N."/>
            <person name="Henrissat B."/>
            <person name="Hibbett D."/>
            <person name="Martinez A.T."/>
            <person name="Grigoriev I.V."/>
        </authorList>
    </citation>
    <scope>NUCLEOTIDE SEQUENCE</scope>
    <source>
        <strain evidence="4">CIRM-BRFM 674</strain>
    </source>
</reference>
<dbReference type="Proteomes" id="UP000807469">
    <property type="component" value="Unassembled WGS sequence"/>
</dbReference>
<organism evidence="4 5">
    <name type="scientific">Pholiota conissans</name>
    <dbReference type="NCBI Taxonomy" id="109636"/>
    <lineage>
        <taxon>Eukaryota</taxon>
        <taxon>Fungi</taxon>
        <taxon>Dikarya</taxon>
        <taxon>Basidiomycota</taxon>
        <taxon>Agaricomycotina</taxon>
        <taxon>Agaricomycetes</taxon>
        <taxon>Agaricomycetidae</taxon>
        <taxon>Agaricales</taxon>
        <taxon>Agaricineae</taxon>
        <taxon>Strophariaceae</taxon>
        <taxon>Pholiota</taxon>
    </lineage>
</organism>
<dbReference type="PROSITE" id="PS00455">
    <property type="entry name" value="AMP_BINDING"/>
    <property type="match status" value="1"/>
</dbReference>
<dbReference type="GO" id="GO:0005524">
    <property type="term" value="F:ATP binding"/>
    <property type="evidence" value="ECO:0007669"/>
    <property type="project" value="UniProtKB-KW"/>
</dbReference>
<dbReference type="GO" id="GO:0016020">
    <property type="term" value="C:membrane"/>
    <property type="evidence" value="ECO:0007669"/>
    <property type="project" value="TreeGrafter"/>
</dbReference>
<protein>
    <submittedName>
        <fullName evidence="4">Acetyl-CoA synthetase-like protein</fullName>
    </submittedName>
</protein>
<dbReference type="InterPro" id="IPR042099">
    <property type="entry name" value="ANL_N_sf"/>
</dbReference>
<dbReference type="GO" id="GO:0004467">
    <property type="term" value="F:long-chain fatty acid-CoA ligase activity"/>
    <property type="evidence" value="ECO:0007669"/>
    <property type="project" value="TreeGrafter"/>
</dbReference>
<dbReference type="SUPFAM" id="SSF56801">
    <property type="entry name" value="Acetyl-CoA synthetase-like"/>
    <property type="match status" value="1"/>
</dbReference>
<dbReference type="Pfam" id="PF00501">
    <property type="entry name" value="AMP-binding"/>
    <property type="match status" value="1"/>
</dbReference>
<name>A0A9P5Z9Z7_9AGAR</name>
<keyword evidence="5" id="KW-1185">Reference proteome</keyword>
<evidence type="ECO:0000259" key="3">
    <source>
        <dbReference type="Pfam" id="PF00501"/>
    </source>
</evidence>
<dbReference type="PANTHER" id="PTHR43272">
    <property type="entry name" value="LONG-CHAIN-FATTY-ACID--COA LIGASE"/>
    <property type="match status" value="1"/>
</dbReference>
<dbReference type="AlphaFoldDB" id="A0A9P5Z9Z7"/>
<dbReference type="GO" id="GO:0005783">
    <property type="term" value="C:endoplasmic reticulum"/>
    <property type="evidence" value="ECO:0007669"/>
    <property type="project" value="TreeGrafter"/>
</dbReference>
<evidence type="ECO:0000256" key="1">
    <source>
        <dbReference type="ARBA" id="ARBA00022741"/>
    </source>
</evidence>
<gene>
    <name evidence="4" type="ORF">BDN70DRAFT_873226</name>
</gene>